<evidence type="ECO:0000313" key="1">
    <source>
        <dbReference type="EMBL" id="MFC6006573.1"/>
    </source>
</evidence>
<dbReference type="EMBL" id="JBHSRD010000003">
    <property type="protein sequence ID" value="MFC6006573.1"/>
    <property type="molecule type" value="Genomic_DNA"/>
</dbReference>
<reference evidence="2" key="1">
    <citation type="journal article" date="2019" name="Int. J. Syst. Evol. Microbiol.">
        <title>The Global Catalogue of Microorganisms (GCM) 10K type strain sequencing project: providing services to taxonomists for standard genome sequencing and annotation.</title>
        <authorList>
            <consortium name="The Broad Institute Genomics Platform"/>
            <consortium name="The Broad Institute Genome Sequencing Center for Infectious Disease"/>
            <person name="Wu L."/>
            <person name="Ma J."/>
        </authorList>
    </citation>
    <scope>NUCLEOTIDE SEQUENCE [LARGE SCALE GENOMIC DNA]</scope>
    <source>
        <strain evidence="2">KACC 14249</strain>
    </source>
</reference>
<sequence>MTFDGISPAATEFYARLEADNSKAFWTAHKTVYESQVRAPLEALADALEDEFGAIKLFRPYRDTRFAQDKSPYKTHQGAFGGPTTGVGYYLQLDADGLLAGGGFRSHSAEQVARYRAAVDDDTTGAQLAALVDRLRADGFDIEGDQVKTRPRGVPADHPRLDLMRNRSLMVFHRYGTPDWLATPQALDHVQATWRQVRPLAEWSAEHVGAA</sequence>
<dbReference type="RefSeq" id="WP_345718054.1">
    <property type="nucleotide sequence ID" value="NZ_BAABFP010000008.1"/>
</dbReference>
<organism evidence="1 2">
    <name type="scientific">Angustibacter luteus</name>
    <dbReference type="NCBI Taxonomy" id="658456"/>
    <lineage>
        <taxon>Bacteria</taxon>
        <taxon>Bacillati</taxon>
        <taxon>Actinomycetota</taxon>
        <taxon>Actinomycetes</taxon>
        <taxon>Kineosporiales</taxon>
        <taxon>Kineosporiaceae</taxon>
    </lineage>
</organism>
<comment type="caution">
    <text evidence="1">The sequence shown here is derived from an EMBL/GenBank/DDBJ whole genome shotgun (WGS) entry which is preliminary data.</text>
</comment>
<gene>
    <name evidence="1" type="ORF">ACFQDO_05460</name>
</gene>
<protein>
    <submittedName>
        <fullName evidence="1">DUF2461 domain-containing protein</fullName>
    </submittedName>
</protein>
<proteinExistence type="predicted"/>
<keyword evidence="2" id="KW-1185">Reference proteome</keyword>
<dbReference type="InterPro" id="IPR015996">
    <property type="entry name" value="UCP028451"/>
</dbReference>
<dbReference type="Proteomes" id="UP001596189">
    <property type="component" value="Unassembled WGS sequence"/>
</dbReference>
<evidence type="ECO:0000313" key="2">
    <source>
        <dbReference type="Proteomes" id="UP001596189"/>
    </source>
</evidence>
<dbReference type="NCBIfam" id="TIGR02453">
    <property type="entry name" value="TIGR02453 family protein"/>
    <property type="match status" value="1"/>
</dbReference>
<dbReference type="Pfam" id="PF09365">
    <property type="entry name" value="DUF2461"/>
    <property type="match status" value="1"/>
</dbReference>
<accession>A0ABW1JCH7</accession>
<dbReference type="PANTHER" id="PTHR36452">
    <property type="entry name" value="CHROMOSOME 12, WHOLE GENOME SHOTGUN SEQUENCE"/>
    <property type="match status" value="1"/>
</dbReference>
<dbReference type="InterPro" id="IPR012808">
    <property type="entry name" value="CHP02453"/>
</dbReference>
<dbReference type="PIRSF" id="PIRSF028451">
    <property type="entry name" value="UCP028451"/>
    <property type="match status" value="1"/>
</dbReference>
<name>A0ABW1JCH7_9ACTN</name>
<dbReference type="PANTHER" id="PTHR36452:SF1">
    <property type="entry name" value="DUF2461 DOMAIN-CONTAINING PROTEIN"/>
    <property type="match status" value="1"/>
</dbReference>